<name>A0A975M310_9MICC</name>
<feature type="region of interest" description="Disordered" evidence="1">
    <location>
        <begin position="277"/>
        <end position="301"/>
    </location>
</feature>
<keyword evidence="2" id="KW-0472">Membrane</keyword>
<dbReference type="AlphaFoldDB" id="A0A975M310"/>
<evidence type="ECO:0000256" key="2">
    <source>
        <dbReference type="SAM" id="Phobius"/>
    </source>
</evidence>
<keyword evidence="4" id="KW-1185">Reference proteome</keyword>
<dbReference type="KEGG" id="ajg:KKR91_10960"/>
<organism evidence="3 4">
    <name type="scientific">Arthrobacter jiangjiafuii</name>
    <dbReference type="NCBI Taxonomy" id="2817475"/>
    <lineage>
        <taxon>Bacteria</taxon>
        <taxon>Bacillati</taxon>
        <taxon>Actinomycetota</taxon>
        <taxon>Actinomycetes</taxon>
        <taxon>Micrococcales</taxon>
        <taxon>Micrococcaceae</taxon>
        <taxon>Arthrobacter</taxon>
    </lineage>
</organism>
<feature type="compositionally biased region" description="Low complexity" evidence="1">
    <location>
        <begin position="179"/>
        <end position="197"/>
    </location>
</feature>
<feature type="transmembrane region" description="Helical" evidence="2">
    <location>
        <begin position="60"/>
        <end position="78"/>
    </location>
</feature>
<sequence>MAVGRHRAVQANGSDADGEGGVGPTGSGPAAANHELLGWGIFLAVTAAAAMGWAGIGWPVISGCALLLLVSFITVWRVQRDTGHNPGPTVAVLEPADAAPPAPPATGGTDDGTGPTAGSAGPGGPAPLTRKQMRAADPTTGLLPVVPMFGRPVPTAPASVQKGLETVVPGGRRERRHAGTTSAAGSQAPTAAADSPASPGPAGPISPGTVTGAGAGSTFGPVIIEAAVYGPAPEPAVPAAGTASPASGDALAVAGESRWTRTFGPPETGQLPIQRYVAGSAATDPADPTLPDRRQRSHSSL</sequence>
<evidence type="ECO:0000256" key="1">
    <source>
        <dbReference type="SAM" id="MobiDB-lite"/>
    </source>
</evidence>
<feature type="compositionally biased region" description="Low complexity" evidence="1">
    <location>
        <begin position="105"/>
        <end position="119"/>
    </location>
</feature>
<dbReference type="Proteomes" id="UP000676885">
    <property type="component" value="Chromosome"/>
</dbReference>
<evidence type="ECO:0000313" key="3">
    <source>
        <dbReference type="EMBL" id="QWC09038.1"/>
    </source>
</evidence>
<protein>
    <submittedName>
        <fullName evidence="3">Uncharacterized protein</fullName>
    </submittedName>
</protein>
<evidence type="ECO:0000313" key="4">
    <source>
        <dbReference type="Proteomes" id="UP000676885"/>
    </source>
</evidence>
<keyword evidence="2" id="KW-0812">Transmembrane</keyword>
<reference evidence="3 4" key="1">
    <citation type="submission" date="2021-05" db="EMBL/GenBank/DDBJ databases">
        <title>Novel species in genus Arthrobacter.</title>
        <authorList>
            <person name="Zhang G."/>
        </authorList>
    </citation>
    <scope>NUCLEOTIDE SEQUENCE [LARGE SCALE GENOMIC DNA]</scope>
    <source>
        <strain evidence="4">zg-ZUI227</strain>
    </source>
</reference>
<dbReference type="EMBL" id="CP076022">
    <property type="protein sequence ID" value="QWC09038.1"/>
    <property type="molecule type" value="Genomic_DNA"/>
</dbReference>
<gene>
    <name evidence="3" type="ORF">KKR91_10960</name>
</gene>
<feature type="region of interest" description="Disordered" evidence="1">
    <location>
        <begin position="1"/>
        <end position="27"/>
    </location>
</feature>
<accession>A0A975M310</accession>
<proteinExistence type="predicted"/>
<feature type="region of interest" description="Disordered" evidence="1">
    <location>
        <begin position="86"/>
        <end position="212"/>
    </location>
</feature>
<keyword evidence="2" id="KW-1133">Transmembrane helix</keyword>
<dbReference type="RefSeq" id="WP_210229497.1">
    <property type="nucleotide sequence ID" value="NZ_CP076022.1"/>
</dbReference>